<dbReference type="AlphaFoldDB" id="A0A0A9G317"/>
<reference evidence="1" key="1">
    <citation type="submission" date="2014-09" db="EMBL/GenBank/DDBJ databases">
        <authorList>
            <person name="Magalhaes I.L.F."/>
            <person name="Oliveira U."/>
            <person name="Santos F.R."/>
            <person name="Vidigal T.H.D.A."/>
            <person name="Brescovit A.D."/>
            <person name="Santos A.J."/>
        </authorList>
    </citation>
    <scope>NUCLEOTIDE SEQUENCE</scope>
    <source>
        <tissue evidence="1">Shoot tissue taken approximately 20 cm above the soil surface</tissue>
    </source>
</reference>
<protein>
    <submittedName>
        <fullName evidence="1">Uncharacterized protein</fullName>
    </submittedName>
</protein>
<dbReference type="EMBL" id="GBRH01178994">
    <property type="protein sequence ID" value="JAE18902.1"/>
    <property type="molecule type" value="Transcribed_RNA"/>
</dbReference>
<evidence type="ECO:0000313" key="1">
    <source>
        <dbReference type="EMBL" id="JAE18902.1"/>
    </source>
</evidence>
<sequence>MSFLIVGMCCHSQLVHGTVHRYMCTQRFCHQGEGGEEKAAEGFSCLVKIRE</sequence>
<reference evidence="1" key="2">
    <citation type="journal article" date="2015" name="Data Brief">
        <title>Shoot transcriptome of the giant reed, Arundo donax.</title>
        <authorList>
            <person name="Barrero R.A."/>
            <person name="Guerrero F.D."/>
            <person name="Moolhuijzen P."/>
            <person name="Goolsby J.A."/>
            <person name="Tidwell J."/>
            <person name="Bellgard S.E."/>
            <person name="Bellgard M.I."/>
        </authorList>
    </citation>
    <scope>NUCLEOTIDE SEQUENCE</scope>
    <source>
        <tissue evidence="1">Shoot tissue taken approximately 20 cm above the soil surface</tissue>
    </source>
</reference>
<accession>A0A0A9G317</accession>
<organism evidence="1">
    <name type="scientific">Arundo donax</name>
    <name type="common">Giant reed</name>
    <name type="synonym">Donax arundinaceus</name>
    <dbReference type="NCBI Taxonomy" id="35708"/>
    <lineage>
        <taxon>Eukaryota</taxon>
        <taxon>Viridiplantae</taxon>
        <taxon>Streptophyta</taxon>
        <taxon>Embryophyta</taxon>
        <taxon>Tracheophyta</taxon>
        <taxon>Spermatophyta</taxon>
        <taxon>Magnoliopsida</taxon>
        <taxon>Liliopsida</taxon>
        <taxon>Poales</taxon>
        <taxon>Poaceae</taxon>
        <taxon>PACMAD clade</taxon>
        <taxon>Arundinoideae</taxon>
        <taxon>Arundineae</taxon>
        <taxon>Arundo</taxon>
    </lineage>
</organism>
<proteinExistence type="predicted"/>
<name>A0A0A9G317_ARUDO</name>